<feature type="compositionally biased region" description="Low complexity" evidence="4">
    <location>
        <begin position="82"/>
        <end position="93"/>
    </location>
</feature>
<evidence type="ECO:0000256" key="5">
    <source>
        <dbReference type="SAM" id="Phobius"/>
    </source>
</evidence>
<dbReference type="InterPro" id="IPR007137">
    <property type="entry name" value="DUF348"/>
</dbReference>
<evidence type="ECO:0000313" key="8">
    <source>
        <dbReference type="Proteomes" id="UP000004705"/>
    </source>
</evidence>
<dbReference type="CDD" id="cd13925">
    <property type="entry name" value="RPF"/>
    <property type="match status" value="1"/>
</dbReference>
<dbReference type="GO" id="GO:0016787">
    <property type="term" value="F:hydrolase activity"/>
    <property type="evidence" value="ECO:0007669"/>
    <property type="project" value="UniProtKB-KW"/>
</dbReference>
<evidence type="ECO:0000256" key="4">
    <source>
        <dbReference type="SAM" id="MobiDB-lite"/>
    </source>
</evidence>
<organism evidence="7 8">
    <name type="scientific">Saccharomonospora azurea NA-128</name>
    <dbReference type="NCBI Taxonomy" id="882081"/>
    <lineage>
        <taxon>Bacteria</taxon>
        <taxon>Bacillati</taxon>
        <taxon>Actinomycetota</taxon>
        <taxon>Actinomycetes</taxon>
        <taxon>Pseudonocardiales</taxon>
        <taxon>Pseudonocardiaceae</taxon>
        <taxon>Saccharomonospora</taxon>
    </lineage>
</organism>
<dbReference type="InterPro" id="IPR011098">
    <property type="entry name" value="G5_dom"/>
</dbReference>
<dbReference type="Gene3D" id="2.20.230.10">
    <property type="entry name" value="Resuscitation-promoting factor rpfb"/>
    <property type="match status" value="1"/>
</dbReference>
<evidence type="ECO:0000259" key="6">
    <source>
        <dbReference type="PROSITE" id="PS51109"/>
    </source>
</evidence>
<evidence type="ECO:0000313" key="7">
    <source>
        <dbReference type="EMBL" id="EHY88931.1"/>
    </source>
</evidence>
<reference evidence="7 8" key="1">
    <citation type="journal article" date="2012" name="Stand. Genomic Sci.">
        <title>Genome sequence of the soil bacterium Saccharomonospora azurea type strain (NA-128(T)).</title>
        <authorList>
            <person name="Klenk H.P."/>
            <person name="Held B."/>
            <person name="Lucas S."/>
            <person name="Lapidus A."/>
            <person name="Copeland A."/>
            <person name="Hammon N."/>
            <person name="Pitluck S."/>
            <person name="Goodwin L.A."/>
            <person name="Han C."/>
            <person name="Tapia R."/>
            <person name="Brambilla E.M."/>
            <person name="Potter G."/>
            <person name="Land M."/>
            <person name="Ivanova N."/>
            <person name="Rohde M."/>
            <person name="Goker M."/>
            <person name="Detter J.C."/>
            <person name="Kyrpides N.C."/>
            <person name="Woyke T."/>
        </authorList>
    </citation>
    <scope>NUCLEOTIDE SEQUENCE [LARGE SCALE GENOMIC DNA]</scope>
    <source>
        <strain evidence="7 8">NA-128</strain>
    </source>
</reference>
<feature type="transmembrane region" description="Helical" evidence="5">
    <location>
        <begin position="110"/>
        <end position="132"/>
    </location>
</feature>
<feature type="compositionally biased region" description="Acidic residues" evidence="4">
    <location>
        <begin position="19"/>
        <end position="28"/>
    </location>
</feature>
<evidence type="ECO:0000256" key="1">
    <source>
        <dbReference type="ARBA" id="ARBA00010830"/>
    </source>
</evidence>
<keyword evidence="2" id="KW-0732">Signal</keyword>
<dbReference type="Pfam" id="PF07501">
    <property type="entry name" value="G5"/>
    <property type="match status" value="1"/>
</dbReference>
<gene>
    <name evidence="7" type="ORF">SacazDRAFT_02016</name>
</gene>
<dbReference type="HOGENOM" id="CLU_036884_1_0_11"/>
<keyword evidence="8" id="KW-1185">Reference proteome</keyword>
<evidence type="ECO:0000256" key="2">
    <source>
        <dbReference type="ARBA" id="ARBA00022729"/>
    </source>
</evidence>
<sequence length="475" mass="50694">MTGRDGHTAASTALLDWPSEAEDLDFSPEPEVTPQDVLTALGPDAETMMAEAGVGVDELIRLINAETTMLPPIVLPDEDESPTQSAEATAASSEPEDGLVSAVKTWKKRFLRGTVLAVMITLTGGGAAALAMNKSVTVDVDGEKQTIRSYGDTVGEVLEDAGISVGAHDALSPSPQAPVGDGGVIKLERGRQLTLVVDGESRDSWVRATTVREALSQLGLDHLSTGGTWFSAPLSGEVPLDGMRLEVKTEKTVTLFDGGEKPREVTTNAVTAEELLAELGLDLGKQDKIEEGSDFKLADGAEVHVNRTGVSMVKKTEVIEPEVETIEDDTLDKGKEIVEEEGKAGEKIVTYRVTKKNGKVVDSVEVSTEVVREAEKKVVRIGTKSAVPDIGDASVWDALAQCESTGNWGINTGNGYYGGLQFNKQTWDAYGGSQYAAYPHEATREQQIDIAERVRDDRGGYGAWPHCSSQLGLPK</sequence>
<feature type="domain" description="G5" evidence="6">
    <location>
        <begin position="305"/>
        <end position="385"/>
    </location>
</feature>
<accession>H8GEI6</accession>
<feature type="region of interest" description="Disordered" evidence="4">
    <location>
        <begin position="1"/>
        <end position="33"/>
    </location>
</feature>
<dbReference type="Pfam" id="PF06737">
    <property type="entry name" value="Transglycosylas"/>
    <property type="match status" value="1"/>
</dbReference>
<proteinExistence type="inferred from homology"/>
<dbReference type="InterPro" id="IPR010618">
    <property type="entry name" value="RPF"/>
</dbReference>
<dbReference type="Gene3D" id="1.10.530.10">
    <property type="match status" value="1"/>
</dbReference>
<comment type="similarity">
    <text evidence="1">Belongs to the transglycosylase family. Rpf subfamily.</text>
</comment>
<feature type="region of interest" description="Disordered" evidence="4">
    <location>
        <begin position="73"/>
        <end position="96"/>
    </location>
</feature>
<dbReference type="RefSeq" id="WP_005441070.1">
    <property type="nucleotide sequence ID" value="NZ_CM001466.1"/>
</dbReference>
<dbReference type="SMART" id="SM01208">
    <property type="entry name" value="G5"/>
    <property type="match status" value="1"/>
</dbReference>
<dbReference type="EMBL" id="CM001466">
    <property type="protein sequence ID" value="EHY88931.1"/>
    <property type="molecule type" value="Genomic_DNA"/>
</dbReference>
<keyword evidence="5" id="KW-0812">Transmembrane</keyword>
<dbReference type="Proteomes" id="UP000004705">
    <property type="component" value="Chromosome"/>
</dbReference>
<dbReference type="SUPFAM" id="SSF53955">
    <property type="entry name" value="Lysozyme-like"/>
    <property type="match status" value="1"/>
</dbReference>
<dbReference type="AlphaFoldDB" id="H8GEI6"/>
<name>H8GEI6_9PSEU</name>
<keyword evidence="3" id="KW-0378">Hydrolase</keyword>
<protein>
    <recommendedName>
        <fullName evidence="6">G5 domain-containing protein</fullName>
    </recommendedName>
</protein>
<dbReference type="InterPro" id="IPR023346">
    <property type="entry name" value="Lysozyme-like_dom_sf"/>
</dbReference>
<evidence type="ECO:0000256" key="3">
    <source>
        <dbReference type="ARBA" id="ARBA00022801"/>
    </source>
</evidence>
<dbReference type="PROSITE" id="PS51109">
    <property type="entry name" value="G5"/>
    <property type="match status" value="1"/>
</dbReference>
<dbReference type="Pfam" id="PF03990">
    <property type="entry name" value="DUF348"/>
    <property type="match status" value="3"/>
</dbReference>
<keyword evidence="5" id="KW-0472">Membrane</keyword>
<keyword evidence="5" id="KW-1133">Transmembrane helix</keyword>